<dbReference type="PANTHER" id="PTHR35400">
    <property type="entry name" value="SLR1083 PROTEIN"/>
    <property type="match status" value="1"/>
</dbReference>
<dbReference type="Proteomes" id="UP000316628">
    <property type="component" value="Unassembled WGS sequence"/>
</dbReference>
<evidence type="ECO:0000313" key="2">
    <source>
        <dbReference type="EMBL" id="TQM82527.1"/>
    </source>
</evidence>
<protein>
    <submittedName>
        <fullName evidence="2">Uma2 family endonuclease</fullName>
    </submittedName>
</protein>
<dbReference type="PANTHER" id="PTHR35400:SF3">
    <property type="entry name" value="SLL1072 PROTEIN"/>
    <property type="match status" value="1"/>
</dbReference>
<evidence type="ECO:0000259" key="1">
    <source>
        <dbReference type="Pfam" id="PF05685"/>
    </source>
</evidence>
<sequence length="207" mass="22088">MSAALKEETQARLEGAALPNPLIGPHTIQEWIELPSPEDGSSVELIFGHFHVDPPPSGEHQLAVTRLIRPFEDSISAAGRTDLYAVIGVGVKISSTLRNGSIPDVVIMDRPPAGASFPAEALRLAVEVWSPGNDRNEREAKVVAYAAAGVPFLWTISRKGDHPGLELIAHRLHEGQYVLENTVRAAGAATITAAPVPITLDSADLVF</sequence>
<name>A0A543JI64_9PSEU</name>
<dbReference type="Pfam" id="PF05685">
    <property type="entry name" value="Uma2"/>
    <property type="match status" value="1"/>
</dbReference>
<keyword evidence="3" id="KW-1185">Reference proteome</keyword>
<keyword evidence="2" id="KW-0255">Endonuclease</keyword>
<dbReference type="AlphaFoldDB" id="A0A543JI64"/>
<keyword evidence="2" id="KW-0378">Hydrolase</keyword>
<dbReference type="CDD" id="cd06260">
    <property type="entry name" value="DUF820-like"/>
    <property type="match status" value="1"/>
</dbReference>
<keyword evidence="2" id="KW-0540">Nuclease</keyword>
<dbReference type="InterPro" id="IPR011335">
    <property type="entry name" value="Restrct_endonuc-II-like"/>
</dbReference>
<proteinExistence type="predicted"/>
<dbReference type="SUPFAM" id="SSF52980">
    <property type="entry name" value="Restriction endonuclease-like"/>
    <property type="match status" value="1"/>
</dbReference>
<dbReference type="Gene3D" id="3.90.1570.10">
    <property type="entry name" value="tt1808, chain A"/>
    <property type="match status" value="1"/>
</dbReference>
<gene>
    <name evidence="2" type="ORF">FHX81_4935</name>
</gene>
<dbReference type="EMBL" id="VFPP01000001">
    <property type="protein sequence ID" value="TQM82527.1"/>
    <property type="molecule type" value="Genomic_DNA"/>
</dbReference>
<evidence type="ECO:0000313" key="3">
    <source>
        <dbReference type="Proteomes" id="UP000316628"/>
    </source>
</evidence>
<reference evidence="2 3" key="1">
    <citation type="submission" date="2019-06" db="EMBL/GenBank/DDBJ databases">
        <title>Sequencing the genomes of 1000 actinobacteria strains.</title>
        <authorList>
            <person name="Klenk H.-P."/>
        </authorList>
    </citation>
    <scope>NUCLEOTIDE SEQUENCE [LARGE SCALE GENOMIC DNA]</scope>
    <source>
        <strain evidence="2 3">DSM 45456</strain>
    </source>
</reference>
<comment type="caution">
    <text evidence="2">The sequence shown here is derived from an EMBL/GenBank/DDBJ whole genome shotgun (WGS) entry which is preliminary data.</text>
</comment>
<feature type="domain" description="Putative restriction endonuclease" evidence="1">
    <location>
        <begin position="32"/>
        <end position="182"/>
    </location>
</feature>
<dbReference type="InterPro" id="IPR008538">
    <property type="entry name" value="Uma2"/>
</dbReference>
<accession>A0A543JI64</accession>
<organism evidence="2 3">
    <name type="scientific">Saccharothrix saharensis</name>
    <dbReference type="NCBI Taxonomy" id="571190"/>
    <lineage>
        <taxon>Bacteria</taxon>
        <taxon>Bacillati</taxon>
        <taxon>Actinomycetota</taxon>
        <taxon>Actinomycetes</taxon>
        <taxon>Pseudonocardiales</taxon>
        <taxon>Pseudonocardiaceae</taxon>
        <taxon>Saccharothrix</taxon>
    </lineage>
</organism>
<dbReference type="InterPro" id="IPR012296">
    <property type="entry name" value="Nuclease_put_TT1808"/>
</dbReference>
<dbReference type="GO" id="GO:0004519">
    <property type="term" value="F:endonuclease activity"/>
    <property type="evidence" value="ECO:0007669"/>
    <property type="project" value="UniProtKB-KW"/>
</dbReference>